<evidence type="ECO:0000313" key="5">
    <source>
        <dbReference type="EMBL" id="ADR18692.1"/>
    </source>
</evidence>
<sequence>MSAEKEILIFDLDGTILDTIEDIHSSLMDMLRYFKFSTFDISITKQYVGDGIKKLVERAVGQDNFKDEHERYFRSVYKENLVKKTKPFDSILDVLERLKGRYIMAVLSNKSFEMTDYLIRYFKLDNYFLRWYGGDSFVEKKPSPLPIYEIIKITGSKKGGYVIGDNYTDVESGNRAGLKTIFCRYGYGKLYDLKPDYFVDTPEELLNILI</sequence>
<protein>
    <recommendedName>
        <fullName evidence="4">phosphoglycolate phosphatase</fullName>
        <ecNumber evidence="4">3.1.3.18</ecNumber>
    </recommendedName>
</protein>
<dbReference type="InterPro" id="IPR050155">
    <property type="entry name" value="HAD-like_hydrolase_sf"/>
</dbReference>
<dbReference type="GO" id="GO:0006281">
    <property type="term" value="P:DNA repair"/>
    <property type="evidence" value="ECO:0007669"/>
    <property type="project" value="TreeGrafter"/>
</dbReference>
<dbReference type="eggNOG" id="COG0546">
    <property type="taxonomic scope" value="Bacteria"/>
</dbReference>
<dbReference type="InterPro" id="IPR023214">
    <property type="entry name" value="HAD_sf"/>
</dbReference>
<evidence type="ECO:0000256" key="4">
    <source>
        <dbReference type="ARBA" id="ARBA00013078"/>
    </source>
</evidence>
<dbReference type="GO" id="GO:0008967">
    <property type="term" value="F:phosphoglycolate phosphatase activity"/>
    <property type="evidence" value="ECO:0007669"/>
    <property type="project" value="UniProtKB-EC"/>
</dbReference>
<organism evidence="5 6">
    <name type="scientific">Calditerrivibrio nitroreducens (strain DSM 19672 / NBRC 101217 / Yu37-1)</name>
    <dbReference type="NCBI Taxonomy" id="768670"/>
    <lineage>
        <taxon>Bacteria</taxon>
        <taxon>Pseudomonadati</taxon>
        <taxon>Deferribacterota</taxon>
        <taxon>Deferribacteres</taxon>
        <taxon>Deferribacterales</taxon>
        <taxon>Calditerrivibrionaceae</taxon>
    </lineage>
</organism>
<dbReference type="OrthoDB" id="9782449at2"/>
<dbReference type="EC" id="3.1.3.18" evidence="4"/>
<dbReference type="HOGENOM" id="CLU_045011_19_1_0"/>
<dbReference type="Pfam" id="PF13419">
    <property type="entry name" value="HAD_2"/>
    <property type="match status" value="1"/>
</dbReference>
<accession>E4TGT2</accession>
<dbReference type="Gene3D" id="3.40.50.1000">
    <property type="entry name" value="HAD superfamily/HAD-like"/>
    <property type="match status" value="1"/>
</dbReference>
<dbReference type="GO" id="GO:0005829">
    <property type="term" value="C:cytosol"/>
    <property type="evidence" value="ECO:0007669"/>
    <property type="project" value="TreeGrafter"/>
</dbReference>
<dbReference type="InterPro" id="IPR006439">
    <property type="entry name" value="HAD-SF_hydro_IA"/>
</dbReference>
<dbReference type="PANTHER" id="PTHR43434:SF1">
    <property type="entry name" value="PHOSPHOGLYCOLATE PHOSPHATASE"/>
    <property type="match status" value="1"/>
</dbReference>
<name>E4TGT2_CALNY</name>
<dbReference type="InterPro" id="IPR023198">
    <property type="entry name" value="PGP-like_dom2"/>
</dbReference>
<comment type="catalytic activity">
    <reaction evidence="1">
        <text>2-phosphoglycolate + H2O = glycolate + phosphate</text>
        <dbReference type="Rhea" id="RHEA:14369"/>
        <dbReference type="ChEBI" id="CHEBI:15377"/>
        <dbReference type="ChEBI" id="CHEBI:29805"/>
        <dbReference type="ChEBI" id="CHEBI:43474"/>
        <dbReference type="ChEBI" id="CHEBI:58033"/>
        <dbReference type="EC" id="3.1.3.18"/>
    </reaction>
</comment>
<proteinExistence type="inferred from homology"/>
<reference key="1">
    <citation type="submission" date="2010-11" db="EMBL/GenBank/DDBJ databases">
        <title>The complete genome of chromosome of Calditerrivibrio nitroreducens DSM 19672.</title>
        <authorList>
            <consortium name="US DOE Joint Genome Institute (JGI-PGF)"/>
            <person name="Lucas S."/>
            <person name="Copeland A."/>
            <person name="Lapidus A."/>
            <person name="Bruce D."/>
            <person name="Goodwin L."/>
            <person name="Pitluck S."/>
            <person name="Kyrpides N."/>
            <person name="Mavromatis K."/>
            <person name="Ivanova N."/>
            <person name="Mikhailova N."/>
            <person name="Zeytun A."/>
            <person name="Brettin T."/>
            <person name="Detter J.C."/>
            <person name="Tapia R."/>
            <person name="Han C."/>
            <person name="Land M."/>
            <person name="Hauser L."/>
            <person name="Markowitz V."/>
            <person name="Cheng J.-F."/>
            <person name="Hugenholtz P."/>
            <person name="Woyke T."/>
            <person name="Wu D."/>
            <person name="Spring S."/>
            <person name="Schroeder M."/>
            <person name="Brambilla E."/>
            <person name="Klenk H.-P."/>
            <person name="Eisen J.A."/>
        </authorList>
    </citation>
    <scope>NUCLEOTIDE SEQUENCE [LARGE SCALE GENOMIC DNA]</scope>
    <source>
        <strain>DSM 19672</strain>
    </source>
</reference>
<comment type="pathway">
    <text evidence="2">Organic acid metabolism; glycolate biosynthesis; glycolate from 2-phosphoglycolate: step 1/1.</text>
</comment>
<dbReference type="SFLD" id="SFLDS00003">
    <property type="entry name" value="Haloacid_Dehalogenase"/>
    <property type="match status" value="1"/>
</dbReference>
<dbReference type="RefSeq" id="WP_013450905.1">
    <property type="nucleotide sequence ID" value="NC_014758.1"/>
</dbReference>
<dbReference type="SUPFAM" id="SSF56784">
    <property type="entry name" value="HAD-like"/>
    <property type="match status" value="1"/>
</dbReference>
<keyword evidence="6" id="KW-1185">Reference proteome</keyword>
<evidence type="ECO:0000256" key="2">
    <source>
        <dbReference type="ARBA" id="ARBA00004818"/>
    </source>
</evidence>
<dbReference type="KEGG" id="cni:Calni_0781"/>
<dbReference type="InterPro" id="IPR041492">
    <property type="entry name" value="HAD_2"/>
</dbReference>
<dbReference type="AlphaFoldDB" id="E4TGT2"/>
<dbReference type="SFLD" id="SFLDG01129">
    <property type="entry name" value="C1.5:_HAD__Beta-PGM__Phosphata"/>
    <property type="match status" value="1"/>
</dbReference>
<dbReference type="InterPro" id="IPR036412">
    <property type="entry name" value="HAD-like_sf"/>
</dbReference>
<dbReference type="NCBIfam" id="TIGR01549">
    <property type="entry name" value="HAD-SF-IA-v1"/>
    <property type="match status" value="1"/>
</dbReference>
<dbReference type="PANTHER" id="PTHR43434">
    <property type="entry name" value="PHOSPHOGLYCOLATE PHOSPHATASE"/>
    <property type="match status" value="1"/>
</dbReference>
<keyword evidence="5" id="KW-0378">Hydrolase</keyword>
<gene>
    <name evidence="5" type="ordered locus">Calni_0781</name>
</gene>
<dbReference type="Proteomes" id="UP000007039">
    <property type="component" value="Chromosome"/>
</dbReference>
<dbReference type="STRING" id="768670.Calni_0781"/>
<evidence type="ECO:0000256" key="1">
    <source>
        <dbReference type="ARBA" id="ARBA00000830"/>
    </source>
</evidence>
<evidence type="ECO:0000256" key="3">
    <source>
        <dbReference type="ARBA" id="ARBA00006171"/>
    </source>
</evidence>
<reference evidence="5 6" key="2">
    <citation type="journal article" date="2011" name="Stand. Genomic Sci.">
        <title>Complete genome sequence of Calditerrivibrio nitroreducens type strain (Yu37-1).</title>
        <authorList>
            <person name="Pitluck S."/>
            <person name="Sikorski J."/>
            <person name="Zeytun A."/>
            <person name="Lapidus A."/>
            <person name="Nolan M."/>
            <person name="Lucas S."/>
            <person name="Hammon N."/>
            <person name="Deshpande S."/>
            <person name="Cheng J.F."/>
            <person name="Tapia R."/>
            <person name="Han C."/>
            <person name="Goodwin L."/>
            <person name="Liolios K."/>
            <person name="Pagani I."/>
            <person name="Ivanova N."/>
            <person name="Mavromatis K."/>
            <person name="Pati A."/>
            <person name="Chen A."/>
            <person name="Palaniappan K."/>
            <person name="Hauser L."/>
            <person name="Chang Y.J."/>
            <person name="Jeffries C.D."/>
            <person name="Detter J.C."/>
            <person name="Brambilla E."/>
            <person name="Djao O.D."/>
            <person name="Rohde M."/>
            <person name="Spring S."/>
            <person name="Goker M."/>
            <person name="Woyke T."/>
            <person name="Bristow J."/>
            <person name="Eisen J.A."/>
            <person name="Markowitz V."/>
            <person name="Hugenholtz P."/>
            <person name="Kyrpides N.C."/>
            <person name="Klenk H.P."/>
            <person name="Land M."/>
        </authorList>
    </citation>
    <scope>NUCLEOTIDE SEQUENCE [LARGE SCALE GENOMIC DNA]</scope>
    <source>
        <strain evidence="6">DSM 19672 / NBRC 101217 / Yu37-1</strain>
    </source>
</reference>
<evidence type="ECO:0000313" key="6">
    <source>
        <dbReference type="Proteomes" id="UP000007039"/>
    </source>
</evidence>
<dbReference type="Gene3D" id="1.10.150.240">
    <property type="entry name" value="Putative phosphatase, domain 2"/>
    <property type="match status" value="1"/>
</dbReference>
<dbReference type="EMBL" id="CP002347">
    <property type="protein sequence ID" value="ADR18692.1"/>
    <property type="molecule type" value="Genomic_DNA"/>
</dbReference>
<comment type="similarity">
    <text evidence="3">Belongs to the HAD-like hydrolase superfamily. CbbY/CbbZ/Gph/YieH family.</text>
</comment>